<dbReference type="EMBL" id="JBHLWO010000002">
    <property type="protein sequence ID" value="MFC0319153.1"/>
    <property type="molecule type" value="Genomic_DNA"/>
</dbReference>
<evidence type="ECO:0000256" key="1">
    <source>
        <dbReference type="SAM" id="SignalP"/>
    </source>
</evidence>
<protein>
    <submittedName>
        <fullName evidence="2">DUF1684 domain-containing protein</fullName>
    </submittedName>
</protein>
<dbReference type="RefSeq" id="WP_130857805.1">
    <property type="nucleotide sequence ID" value="NZ_JBHLWO010000002.1"/>
</dbReference>
<dbReference type="PANTHER" id="PTHR41913:SF1">
    <property type="entry name" value="DUF1684 DOMAIN-CONTAINING PROTEIN"/>
    <property type="match status" value="1"/>
</dbReference>
<feature type="chain" id="PRO_5047499060" evidence="1">
    <location>
        <begin position="24"/>
        <end position="211"/>
    </location>
</feature>
<evidence type="ECO:0000313" key="2">
    <source>
        <dbReference type="EMBL" id="MFC0319153.1"/>
    </source>
</evidence>
<organism evidence="2 3">
    <name type="scientific">Olivibacter oleidegradans</name>
    <dbReference type="NCBI Taxonomy" id="760123"/>
    <lineage>
        <taxon>Bacteria</taxon>
        <taxon>Pseudomonadati</taxon>
        <taxon>Bacteroidota</taxon>
        <taxon>Sphingobacteriia</taxon>
        <taxon>Sphingobacteriales</taxon>
        <taxon>Sphingobacteriaceae</taxon>
        <taxon>Olivibacter</taxon>
    </lineage>
</organism>
<feature type="signal peptide" evidence="1">
    <location>
        <begin position="1"/>
        <end position="23"/>
    </location>
</feature>
<dbReference type="Pfam" id="PF07920">
    <property type="entry name" value="DUF1684"/>
    <property type="match status" value="1"/>
</dbReference>
<comment type="caution">
    <text evidence="2">The sequence shown here is derived from an EMBL/GenBank/DDBJ whole genome shotgun (WGS) entry which is preliminary data.</text>
</comment>
<sequence length="211" mass="24201">MNKGFATYFFAVVLSFFVTNALAQNYTEQTLAQREVYKQAFLTDEHAPLKEKDLKDLRFFGPDSLYKVTAVLTFIYDDQPFIIPTYSGKEKKYLRFAEAHFKINGTPVKLTLFKSVALMDNPKYADYLFLPFTDPTNDEETYGGGRYLDLKRSDIKGNQLTIDFNLAYNPYCAYSEGYNCPIPPSENALLIPIKAGEKRFVGTHKKKETLK</sequence>
<keyword evidence="1" id="KW-0732">Signal</keyword>
<keyword evidence="3" id="KW-1185">Reference proteome</keyword>
<proteinExistence type="predicted"/>
<name>A0ABV6HMI2_9SPHI</name>
<dbReference type="PANTHER" id="PTHR41913">
    <property type="entry name" value="DUF1684 DOMAIN-CONTAINING PROTEIN"/>
    <property type="match status" value="1"/>
</dbReference>
<dbReference type="InterPro" id="IPR012467">
    <property type="entry name" value="DUF1684"/>
</dbReference>
<gene>
    <name evidence="2" type="ORF">ACFFI0_12585</name>
</gene>
<evidence type="ECO:0000313" key="3">
    <source>
        <dbReference type="Proteomes" id="UP001589774"/>
    </source>
</evidence>
<dbReference type="Proteomes" id="UP001589774">
    <property type="component" value="Unassembled WGS sequence"/>
</dbReference>
<reference evidence="2 3" key="1">
    <citation type="submission" date="2024-09" db="EMBL/GenBank/DDBJ databases">
        <authorList>
            <person name="Sun Q."/>
            <person name="Mori K."/>
        </authorList>
    </citation>
    <scope>NUCLEOTIDE SEQUENCE [LARGE SCALE GENOMIC DNA]</scope>
    <source>
        <strain evidence="2 3">CCM 7765</strain>
    </source>
</reference>
<accession>A0ABV6HMI2</accession>